<evidence type="ECO:0000313" key="5">
    <source>
        <dbReference type="EMBL" id="KAJ8611485.1"/>
    </source>
</evidence>
<dbReference type="Gene3D" id="2.130.10.30">
    <property type="entry name" value="Regulator of chromosome condensation 1/beta-lactamase-inhibitor protein II"/>
    <property type="match status" value="2"/>
</dbReference>
<feature type="repeat" description="RCC1" evidence="2">
    <location>
        <begin position="318"/>
        <end position="367"/>
    </location>
</feature>
<gene>
    <name evidence="5" type="ORF">CTAYLR_005157</name>
</gene>
<feature type="region of interest" description="Disordered" evidence="3">
    <location>
        <begin position="1"/>
        <end position="24"/>
    </location>
</feature>
<feature type="compositionally biased region" description="Acidic residues" evidence="3">
    <location>
        <begin position="15"/>
        <end position="24"/>
    </location>
</feature>
<dbReference type="SUPFAM" id="SSF50985">
    <property type="entry name" value="RCC1/BLIP-II"/>
    <property type="match status" value="1"/>
</dbReference>
<dbReference type="EMBL" id="JAQMWT010000074">
    <property type="protein sequence ID" value="KAJ8611485.1"/>
    <property type="molecule type" value="Genomic_DNA"/>
</dbReference>
<feature type="compositionally biased region" description="Basic and acidic residues" evidence="3">
    <location>
        <begin position="1"/>
        <end position="14"/>
    </location>
</feature>
<proteinExistence type="predicted"/>
<comment type="caution">
    <text evidence="5">The sequence shown here is derived from an EMBL/GenBank/DDBJ whole genome shotgun (WGS) entry which is preliminary data.</text>
</comment>
<dbReference type="InterPro" id="IPR000408">
    <property type="entry name" value="Reg_chr_condens"/>
</dbReference>
<dbReference type="Proteomes" id="UP001230188">
    <property type="component" value="Unassembled WGS sequence"/>
</dbReference>
<evidence type="ECO:0000256" key="1">
    <source>
        <dbReference type="ARBA" id="ARBA00022737"/>
    </source>
</evidence>
<organism evidence="5 6">
    <name type="scientific">Chrysophaeum taylorii</name>
    <dbReference type="NCBI Taxonomy" id="2483200"/>
    <lineage>
        <taxon>Eukaryota</taxon>
        <taxon>Sar</taxon>
        <taxon>Stramenopiles</taxon>
        <taxon>Ochrophyta</taxon>
        <taxon>Pelagophyceae</taxon>
        <taxon>Pelagomonadales</taxon>
        <taxon>Pelagomonadaceae</taxon>
        <taxon>Chrysophaeum</taxon>
    </lineage>
</organism>
<dbReference type="PANTHER" id="PTHR45622:SF58">
    <property type="entry name" value="REGULATOR OF CHROMOSOME CONDENSATION DOMAIN-CONTAINING PROTEIN"/>
    <property type="match status" value="1"/>
</dbReference>
<evidence type="ECO:0000313" key="6">
    <source>
        <dbReference type="Proteomes" id="UP001230188"/>
    </source>
</evidence>
<feature type="repeat" description="RCC1" evidence="2">
    <location>
        <begin position="213"/>
        <end position="263"/>
    </location>
</feature>
<evidence type="ECO:0000256" key="3">
    <source>
        <dbReference type="SAM" id="MobiDB-lite"/>
    </source>
</evidence>
<dbReference type="Pfam" id="PF25390">
    <property type="entry name" value="WD40_RLD"/>
    <property type="match status" value="1"/>
</dbReference>
<evidence type="ECO:0000259" key="4">
    <source>
        <dbReference type="Pfam" id="PF25390"/>
    </source>
</evidence>
<feature type="region of interest" description="Disordered" evidence="3">
    <location>
        <begin position="381"/>
        <end position="400"/>
    </location>
</feature>
<keyword evidence="1" id="KW-0677">Repeat</keyword>
<dbReference type="AlphaFoldDB" id="A0AAD7ULL4"/>
<dbReference type="InterPro" id="IPR009091">
    <property type="entry name" value="RCC1/BLIP-II"/>
</dbReference>
<dbReference type="InterPro" id="IPR058923">
    <property type="entry name" value="RCC1-like_dom"/>
</dbReference>
<keyword evidence="6" id="KW-1185">Reference proteome</keyword>
<dbReference type="PRINTS" id="PR00633">
    <property type="entry name" value="RCCNDNSATION"/>
</dbReference>
<accession>A0AAD7ULL4</accession>
<dbReference type="PANTHER" id="PTHR45622">
    <property type="entry name" value="UBIQUITIN-PROTEIN LIGASE E3A-RELATED"/>
    <property type="match status" value="1"/>
</dbReference>
<evidence type="ECO:0000256" key="2">
    <source>
        <dbReference type="PROSITE-ProRule" id="PRU00235"/>
    </source>
</evidence>
<protein>
    <recommendedName>
        <fullName evidence="4">RCC1-like domain-containing protein</fullName>
    </recommendedName>
</protein>
<name>A0AAD7ULL4_9STRA</name>
<dbReference type="InterPro" id="IPR051709">
    <property type="entry name" value="Ub-ligase/GTPase-reg"/>
</dbReference>
<dbReference type="PROSITE" id="PS50012">
    <property type="entry name" value="RCC1_3"/>
    <property type="match status" value="4"/>
</dbReference>
<sequence length="494" mass="53378">MEELRKKNDDKFSSDEEEEEPEVEIVEEDLKRKKKRFKCFLVFHGDRKARKLPHSVRVSLPRDGSWDTPRALREAFGKRYAEVRGCALDPFYLVDSRGIPLDDEDSLKLYVSNLGTLHVVLGRVQKPPPNKVVQFGYTQAPHLPFRVVRLDAGWLHVVVVLETGACAAWGSNEFGQLGTGDDRKTSNPVLCEIDGVASVACGSYFSCALTKAGDLYSWGRYQASNSPTRVADTWVNGSKGGIKGEVITMVACGESHTVAATARGALFSWGYNEQWQLGWGEREQDRQGQQKPRKVLNLSNVISLSAGGQHTCAITADNLLYGWGSNAEGQIGQVVRQSVGEPKVMPLDDGVAKVVCGRHATLAISQGRAYLWGSLTGSSSSAASSSSEDQKGEEGQAPEFGKLSSGVTKMLAGAQKQLVATGVEDARLGEAHGLILAQQLKGWGYNAYGQAVGKSEPDFVDEPATISTVLDYAAPIDMSAAGGTTTLLLPPKEE</sequence>
<feature type="domain" description="RCC1-like" evidence="4">
    <location>
        <begin position="140"/>
        <end position="376"/>
    </location>
</feature>
<feature type="repeat" description="RCC1" evidence="2">
    <location>
        <begin position="264"/>
        <end position="317"/>
    </location>
</feature>
<feature type="repeat" description="RCC1" evidence="2">
    <location>
        <begin position="164"/>
        <end position="212"/>
    </location>
</feature>
<reference evidence="5" key="1">
    <citation type="submission" date="2023-01" db="EMBL/GenBank/DDBJ databases">
        <title>Metagenome sequencing of chrysophaentin producing Chrysophaeum taylorii.</title>
        <authorList>
            <person name="Davison J."/>
            <person name="Bewley C."/>
        </authorList>
    </citation>
    <scope>NUCLEOTIDE SEQUENCE</scope>
    <source>
        <strain evidence="5">NIES-1699</strain>
    </source>
</reference>